<gene>
    <name evidence="1" type="ORF">DB32_003221</name>
</gene>
<dbReference type="STRING" id="927083.DB32_003221"/>
<sequence>MAERMVREEFWSHGEFVLTSGTVAEKGNVACADLSASAEVCPSRTDTDLIPIGLFEESFTGNGTRKVRVRFFTPKRLFWLPNDGTNPVAVGDIFSDCYLTPAGAASILSTGRSKAGRVWAVSAANGVLVEMAG</sequence>
<dbReference type="KEGG" id="samy:DB32_003221"/>
<protein>
    <submittedName>
        <fullName evidence="1">Uncharacterized protein</fullName>
    </submittedName>
</protein>
<evidence type="ECO:0000313" key="1">
    <source>
        <dbReference type="EMBL" id="AKF06072.1"/>
    </source>
</evidence>
<dbReference type="Proteomes" id="UP000034883">
    <property type="component" value="Chromosome"/>
</dbReference>
<evidence type="ECO:0000313" key="2">
    <source>
        <dbReference type="Proteomes" id="UP000034883"/>
    </source>
</evidence>
<organism evidence="1 2">
    <name type="scientific">Sandaracinus amylolyticus</name>
    <dbReference type="NCBI Taxonomy" id="927083"/>
    <lineage>
        <taxon>Bacteria</taxon>
        <taxon>Pseudomonadati</taxon>
        <taxon>Myxococcota</taxon>
        <taxon>Polyangia</taxon>
        <taxon>Polyangiales</taxon>
        <taxon>Sandaracinaceae</taxon>
        <taxon>Sandaracinus</taxon>
    </lineage>
</organism>
<dbReference type="AlphaFoldDB" id="A0A0F6YIR5"/>
<dbReference type="EMBL" id="CP011125">
    <property type="protein sequence ID" value="AKF06072.1"/>
    <property type="molecule type" value="Genomic_DNA"/>
</dbReference>
<accession>A0A0F6YIR5</accession>
<reference evidence="1 2" key="1">
    <citation type="submission" date="2015-03" db="EMBL/GenBank/DDBJ databases">
        <title>Genome assembly of Sandaracinus amylolyticus DSM 53668.</title>
        <authorList>
            <person name="Sharma G."/>
            <person name="Subramanian S."/>
        </authorList>
    </citation>
    <scope>NUCLEOTIDE SEQUENCE [LARGE SCALE GENOMIC DNA]</scope>
    <source>
        <strain evidence="1 2">DSM 53668</strain>
    </source>
</reference>
<proteinExistence type="predicted"/>
<dbReference type="RefSeq" id="WP_053233282.1">
    <property type="nucleotide sequence ID" value="NZ_CP011125.1"/>
</dbReference>
<name>A0A0F6YIR5_9BACT</name>
<keyword evidence="2" id="KW-1185">Reference proteome</keyword>